<dbReference type="RefSeq" id="WP_103911171.1">
    <property type="nucleotide sequence ID" value="NZ_FNUZ01000004.1"/>
</dbReference>
<dbReference type="AlphaFoldDB" id="A0A1H6A8D8"/>
<name>A0A1H6A8D8_9RHOB</name>
<dbReference type="GO" id="GO:0003700">
    <property type="term" value="F:DNA-binding transcription factor activity"/>
    <property type="evidence" value="ECO:0007669"/>
    <property type="project" value="InterPro"/>
</dbReference>
<dbReference type="InterPro" id="IPR005119">
    <property type="entry name" value="LysR_subst-bd"/>
</dbReference>
<dbReference type="SUPFAM" id="SSF46785">
    <property type="entry name" value="Winged helix' DNA-binding domain"/>
    <property type="match status" value="1"/>
</dbReference>
<sequence>MRNLDLGVLRSFMTVADAGGVTRAAGILNLTQSAVSMQLKRLEETLGVPLLERSGRGLRLTSSGEQLLHYSRKLVALNDEAWGKLTAEDYEGELRLGVPHDVIYPTIPQVLKKFSADFPRMKVQLISLPSLTLKKQFAQGECDLILTTELQPDAGGEILALKKLVWIGAINGSTWRERPLRVAFCSNCIFRPGTVEELGKSGIPWEYAVDSENDNAVEAAVSADLAIHVTMEGNLPAQTEAIDHGDSLPDPGRTGIVMYVQKSASTPIAGMADILRAAFAAA</sequence>
<dbReference type="EMBL" id="FNUZ01000004">
    <property type="protein sequence ID" value="SEG43996.1"/>
    <property type="molecule type" value="Genomic_DNA"/>
</dbReference>
<dbReference type="PRINTS" id="PR00039">
    <property type="entry name" value="HTHLYSR"/>
</dbReference>
<dbReference type="PANTHER" id="PTHR30579:SF7">
    <property type="entry name" value="HTH-TYPE TRANSCRIPTIONAL REGULATOR LRHA-RELATED"/>
    <property type="match status" value="1"/>
</dbReference>
<dbReference type="InterPro" id="IPR036390">
    <property type="entry name" value="WH_DNA-bd_sf"/>
</dbReference>
<feature type="domain" description="HTH lysR-type" evidence="5">
    <location>
        <begin position="4"/>
        <end position="61"/>
    </location>
</feature>
<comment type="similarity">
    <text evidence="1">Belongs to the LysR transcriptional regulatory family.</text>
</comment>
<evidence type="ECO:0000256" key="4">
    <source>
        <dbReference type="ARBA" id="ARBA00023163"/>
    </source>
</evidence>
<reference evidence="6 7" key="1">
    <citation type="submission" date="2016-10" db="EMBL/GenBank/DDBJ databases">
        <authorList>
            <person name="de Groot N.N."/>
        </authorList>
    </citation>
    <scope>NUCLEOTIDE SEQUENCE [LARGE SCALE GENOMIC DNA]</scope>
    <source>
        <strain evidence="6 7">DSM 26915</strain>
    </source>
</reference>
<keyword evidence="4" id="KW-0804">Transcription</keyword>
<dbReference type="Pfam" id="PF03466">
    <property type="entry name" value="LysR_substrate"/>
    <property type="match status" value="1"/>
</dbReference>
<dbReference type="Proteomes" id="UP000236752">
    <property type="component" value="Unassembled WGS sequence"/>
</dbReference>
<keyword evidence="2" id="KW-0805">Transcription regulation</keyword>
<dbReference type="InterPro" id="IPR000847">
    <property type="entry name" value="LysR_HTH_N"/>
</dbReference>
<dbReference type="PANTHER" id="PTHR30579">
    <property type="entry name" value="TRANSCRIPTIONAL REGULATOR"/>
    <property type="match status" value="1"/>
</dbReference>
<evidence type="ECO:0000256" key="1">
    <source>
        <dbReference type="ARBA" id="ARBA00009437"/>
    </source>
</evidence>
<evidence type="ECO:0000313" key="7">
    <source>
        <dbReference type="Proteomes" id="UP000236752"/>
    </source>
</evidence>
<evidence type="ECO:0000259" key="5">
    <source>
        <dbReference type="PROSITE" id="PS50931"/>
    </source>
</evidence>
<evidence type="ECO:0000256" key="3">
    <source>
        <dbReference type="ARBA" id="ARBA00023125"/>
    </source>
</evidence>
<dbReference type="InterPro" id="IPR050176">
    <property type="entry name" value="LTTR"/>
</dbReference>
<dbReference type="Gene3D" id="1.10.10.10">
    <property type="entry name" value="Winged helix-like DNA-binding domain superfamily/Winged helix DNA-binding domain"/>
    <property type="match status" value="1"/>
</dbReference>
<dbReference type="SUPFAM" id="SSF53850">
    <property type="entry name" value="Periplasmic binding protein-like II"/>
    <property type="match status" value="1"/>
</dbReference>
<dbReference type="InterPro" id="IPR036388">
    <property type="entry name" value="WH-like_DNA-bd_sf"/>
</dbReference>
<dbReference type="FunFam" id="1.10.10.10:FF:000001">
    <property type="entry name" value="LysR family transcriptional regulator"/>
    <property type="match status" value="1"/>
</dbReference>
<evidence type="ECO:0000256" key="2">
    <source>
        <dbReference type="ARBA" id="ARBA00023015"/>
    </source>
</evidence>
<dbReference type="OrthoDB" id="8097684at2"/>
<protein>
    <submittedName>
        <fullName evidence="6">Transcriptional regulator, LysR family</fullName>
    </submittedName>
</protein>
<keyword evidence="3" id="KW-0238">DNA-binding</keyword>
<dbReference type="GO" id="GO:0003677">
    <property type="term" value="F:DNA binding"/>
    <property type="evidence" value="ECO:0007669"/>
    <property type="project" value="UniProtKB-KW"/>
</dbReference>
<keyword evidence="7" id="KW-1185">Reference proteome</keyword>
<organism evidence="6 7">
    <name type="scientific">Thalassococcus halodurans</name>
    <dbReference type="NCBI Taxonomy" id="373675"/>
    <lineage>
        <taxon>Bacteria</taxon>
        <taxon>Pseudomonadati</taxon>
        <taxon>Pseudomonadota</taxon>
        <taxon>Alphaproteobacteria</taxon>
        <taxon>Rhodobacterales</taxon>
        <taxon>Roseobacteraceae</taxon>
        <taxon>Thalassococcus</taxon>
    </lineage>
</organism>
<accession>A0A1H6A8D8</accession>
<evidence type="ECO:0000313" key="6">
    <source>
        <dbReference type="EMBL" id="SEG43996.1"/>
    </source>
</evidence>
<dbReference type="PROSITE" id="PS50931">
    <property type="entry name" value="HTH_LYSR"/>
    <property type="match status" value="1"/>
</dbReference>
<dbReference type="Gene3D" id="3.40.190.10">
    <property type="entry name" value="Periplasmic binding protein-like II"/>
    <property type="match status" value="2"/>
</dbReference>
<dbReference type="Pfam" id="PF00126">
    <property type="entry name" value="HTH_1"/>
    <property type="match status" value="1"/>
</dbReference>
<proteinExistence type="inferred from homology"/>
<gene>
    <name evidence="6" type="ORF">SAMN04488045_2863</name>
</gene>